<proteinExistence type="predicted"/>
<sequence>MQYVKIKDAIVEQIESGMLSARQKLPSERKLAESFSTTRVTLREALSLLEAEGRLYREDRRGWFIAPNPLRYNPSQPLGFYDLALAQNRVPSNVVLSAKAMLANKDSSRLLNLAPFSDVFCIERVRCLESRPVAHVTNYVHPERCPNLLQLDLTTSLTQAYRAHYSMEYHQVHYHVSISILSGEIAQALRATVGTPAMKIERTHKDAQGNTIDCQVEYWRHDGISIESVSELCREN</sequence>
<dbReference type="Proteomes" id="UP000031672">
    <property type="component" value="Unassembled WGS sequence"/>
</dbReference>
<dbReference type="GO" id="GO:0003700">
    <property type="term" value="F:DNA-binding transcription factor activity"/>
    <property type="evidence" value="ECO:0007669"/>
    <property type="project" value="InterPro"/>
</dbReference>
<name>A0A0C2P659_9VIBR</name>
<dbReference type="InterPro" id="IPR000524">
    <property type="entry name" value="Tscrpt_reg_HTH_GntR"/>
</dbReference>
<dbReference type="FunFam" id="1.10.10.10:FF:000287">
    <property type="entry name" value="Phosphonate utilization transcriptional regulator PhnR"/>
    <property type="match status" value="1"/>
</dbReference>
<dbReference type="SUPFAM" id="SSF64288">
    <property type="entry name" value="Chorismate lyase-like"/>
    <property type="match status" value="1"/>
</dbReference>
<dbReference type="STRING" id="1461322.OJ16_01650"/>
<accession>A0A0C2K152</accession>
<reference evidence="5 6" key="1">
    <citation type="submission" date="2014-11" db="EMBL/GenBank/DDBJ databases">
        <title>Draft Genome Sequence of Vibrio piscirenalis strains CECT 8603T and CECT 8604, two marine Gammaproteobacterium isolated from cultured gilthead sea bream (Sparus aurata).</title>
        <authorList>
            <person name="Arahal D.R."/>
            <person name="Rodrigo-Torres L."/>
            <person name="Lucena T."/>
            <person name="Pujalte M.J."/>
        </authorList>
    </citation>
    <scope>NUCLEOTIDE SEQUENCE [LARGE SCALE GENOMIC DNA]</scope>
    <source>
        <strain evidence="5 6">DCR 1-4-2</strain>
    </source>
</reference>
<dbReference type="SUPFAM" id="SSF46785">
    <property type="entry name" value="Winged helix' DNA-binding domain"/>
    <property type="match status" value="1"/>
</dbReference>
<keyword evidence="6" id="KW-1185">Reference proteome</keyword>
<dbReference type="InterPro" id="IPR036390">
    <property type="entry name" value="WH_DNA-bd_sf"/>
</dbReference>
<dbReference type="GO" id="GO:0045892">
    <property type="term" value="P:negative regulation of DNA-templated transcription"/>
    <property type="evidence" value="ECO:0007669"/>
    <property type="project" value="TreeGrafter"/>
</dbReference>
<evidence type="ECO:0000259" key="4">
    <source>
        <dbReference type="PROSITE" id="PS50949"/>
    </source>
</evidence>
<gene>
    <name evidence="5" type="ORF">OJ16_01650</name>
</gene>
<feature type="domain" description="HTH gntR-type" evidence="4">
    <location>
        <begin position="1"/>
        <end position="68"/>
    </location>
</feature>
<dbReference type="SMART" id="SM00345">
    <property type="entry name" value="HTH_GNTR"/>
    <property type="match status" value="1"/>
</dbReference>
<dbReference type="GO" id="GO:0003677">
    <property type="term" value="F:DNA binding"/>
    <property type="evidence" value="ECO:0007669"/>
    <property type="project" value="UniProtKB-KW"/>
</dbReference>
<dbReference type="PANTHER" id="PTHR44846">
    <property type="entry name" value="MANNOSYL-D-GLYCERATE TRANSPORT/METABOLISM SYSTEM REPRESSOR MNGR-RELATED"/>
    <property type="match status" value="1"/>
</dbReference>
<dbReference type="InterPro" id="IPR017722">
    <property type="entry name" value="Tscrpt_reg_PhnR"/>
</dbReference>
<keyword evidence="3" id="KW-0804">Transcription</keyword>
<accession>A0A0C2P659</accession>
<dbReference type="OrthoDB" id="9784545at2"/>
<dbReference type="Pfam" id="PF07702">
    <property type="entry name" value="UTRA"/>
    <property type="match status" value="1"/>
</dbReference>
<dbReference type="AlphaFoldDB" id="A0A0C2P659"/>
<dbReference type="PROSITE" id="PS50949">
    <property type="entry name" value="HTH_GNTR"/>
    <property type="match status" value="1"/>
</dbReference>
<dbReference type="RefSeq" id="WP_040986717.1">
    <property type="nucleotide sequence ID" value="NZ_JTKH01000003.1"/>
</dbReference>
<dbReference type="Gene3D" id="1.10.10.10">
    <property type="entry name" value="Winged helix-like DNA-binding domain superfamily/Winged helix DNA-binding domain"/>
    <property type="match status" value="1"/>
</dbReference>
<dbReference type="Gene3D" id="3.40.1410.10">
    <property type="entry name" value="Chorismate lyase-like"/>
    <property type="match status" value="1"/>
</dbReference>
<dbReference type="CDD" id="cd07377">
    <property type="entry name" value="WHTH_GntR"/>
    <property type="match status" value="1"/>
</dbReference>
<evidence type="ECO:0000256" key="3">
    <source>
        <dbReference type="ARBA" id="ARBA00023163"/>
    </source>
</evidence>
<evidence type="ECO:0000256" key="1">
    <source>
        <dbReference type="ARBA" id="ARBA00023015"/>
    </source>
</evidence>
<dbReference type="InterPro" id="IPR011663">
    <property type="entry name" value="UTRA"/>
</dbReference>
<dbReference type="Pfam" id="PF00392">
    <property type="entry name" value="GntR"/>
    <property type="match status" value="1"/>
</dbReference>
<dbReference type="SMART" id="SM00866">
    <property type="entry name" value="UTRA"/>
    <property type="match status" value="1"/>
</dbReference>
<organism evidence="5 6">
    <name type="scientific">Vibrio renipiscarius</name>
    <dbReference type="NCBI Taxonomy" id="1461322"/>
    <lineage>
        <taxon>Bacteria</taxon>
        <taxon>Pseudomonadati</taxon>
        <taxon>Pseudomonadota</taxon>
        <taxon>Gammaproteobacteria</taxon>
        <taxon>Vibrionales</taxon>
        <taxon>Vibrionaceae</taxon>
        <taxon>Vibrio</taxon>
    </lineage>
</organism>
<dbReference type="InterPro" id="IPR036388">
    <property type="entry name" value="WH-like_DNA-bd_sf"/>
</dbReference>
<dbReference type="InterPro" id="IPR050679">
    <property type="entry name" value="Bact_HTH_transcr_reg"/>
</dbReference>
<dbReference type="InterPro" id="IPR028978">
    <property type="entry name" value="Chorismate_lyase_/UTRA_dom_sf"/>
</dbReference>
<keyword evidence="1" id="KW-0805">Transcription regulation</keyword>
<dbReference type="NCBIfam" id="TIGR03337">
    <property type="entry name" value="phnR"/>
    <property type="match status" value="1"/>
</dbReference>
<evidence type="ECO:0000256" key="2">
    <source>
        <dbReference type="ARBA" id="ARBA00023125"/>
    </source>
</evidence>
<evidence type="ECO:0000313" key="6">
    <source>
        <dbReference type="Proteomes" id="UP000031672"/>
    </source>
</evidence>
<dbReference type="PANTHER" id="PTHR44846:SF7">
    <property type="entry name" value="TRANSCRIPTIONAL REGULATOR OF 2-AMINOETHYLPHOSPHONATE DEGRADATION OPERONS-RELATED"/>
    <property type="match status" value="1"/>
</dbReference>
<keyword evidence="2" id="KW-0238">DNA-binding</keyword>
<dbReference type="EMBL" id="JTKH01000003">
    <property type="protein sequence ID" value="KII81922.1"/>
    <property type="molecule type" value="Genomic_DNA"/>
</dbReference>
<dbReference type="PRINTS" id="PR00035">
    <property type="entry name" value="HTHGNTR"/>
</dbReference>
<comment type="caution">
    <text evidence="5">The sequence shown here is derived from an EMBL/GenBank/DDBJ whole genome shotgun (WGS) entry which is preliminary data.</text>
</comment>
<evidence type="ECO:0000313" key="5">
    <source>
        <dbReference type="EMBL" id="KII81922.1"/>
    </source>
</evidence>
<protein>
    <submittedName>
        <fullName evidence="5">GntR family transcriptional regulator</fullName>
    </submittedName>
</protein>